<evidence type="ECO:0000313" key="2">
    <source>
        <dbReference type="EMBL" id="NOH73435.1"/>
    </source>
</evidence>
<dbReference type="Proteomes" id="UP000565719">
    <property type="component" value="Unassembled WGS sequence"/>
</dbReference>
<comment type="caution">
    <text evidence="2">The sequence shown here is derived from an EMBL/GenBank/DDBJ whole genome shotgun (WGS) entry which is preliminary data.</text>
</comment>
<keyword evidence="1" id="KW-1133">Transmembrane helix</keyword>
<reference evidence="2 3" key="1">
    <citation type="submission" date="2019-09" db="EMBL/GenBank/DDBJ databases">
        <title>Draft genome sequencing and comparative genomics of hatchery-associated Vibrios.</title>
        <authorList>
            <person name="Kehlet-Delgado H."/>
            <person name="Mueller R.S."/>
        </authorList>
    </citation>
    <scope>NUCLEOTIDE SEQUENCE [LARGE SCALE GENOMIC DNA]</scope>
    <source>
        <strain evidence="2 3">99-46-Y</strain>
    </source>
</reference>
<evidence type="ECO:0000313" key="3">
    <source>
        <dbReference type="Proteomes" id="UP000565719"/>
    </source>
</evidence>
<keyword evidence="1" id="KW-0812">Transmembrane</keyword>
<protein>
    <submittedName>
        <fullName evidence="2">Single-stranded DNA-binding protein</fullName>
    </submittedName>
</protein>
<sequence length="81" mass="8988">MPTCALPNNQGFLHVVNLDDVANCTGYVMVNLDEYNLIMDYTKVTALEIAEHFTVGFSLVFVFGYLMTLGIKAAIKVIELL</sequence>
<keyword evidence="2" id="KW-0238">DNA-binding</keyword>
<dbReference type="EMBL" id="VTXC01000105">
    <property type="protein sequence ID" value="NOH73435.1"/>
    <property type="molecule type" value="Genomic_DNA"/>
</dbReference>
<dbReference type="GO" id="GO:0003677">
    <property type="term" value="F:DNA binding"/>
    <property type="evidence" value="ECO:0007669"/>
    <property type="project" value="UniProtKB-KW"/>
</dbReference>
<evidence type="ECO:0000256" key="1">
    <source>
        <dbReference type="SAM" id="Phobius"/>
    </source>
</evidence>
<feature type="transmembrane region" description="Helical" evidence="1">
    <location>
        <begin position="53"/>
        <end position="75"/>
    </location>
</feature>
<gene>
    <name evidence="2" type="ORF">F0225_19175</name>
</gene>
<dbReference type="AlphaFoldDB" id="A0A7Y4A2B2"/>
<keyword evidence="1" id="KW-0472">Membrane</keyword>
<accession>A0A7Y4A2B2</accession>
<name>A0A7Y4A2B2_9VIBR</name>
<proteinExistence type="predicted"/>
<organism evidence="2 3">
    <name type="scientific">Vibrio pectenicida</name>
    <dbReference type="NCBI Taxonomy" id="62763"/>
    <lineage>
        <taxon>Bacteria</taxon>
        <taxon>Pseudomonadati</taxon>
        <taxon>Pseudomonadota</taxon>
        <taxon>Gammaproteobacteria</taxon>
        <taxon>Vibrionales</taxon>
        <taxon>Vibrionaceae</taxon>
        <taxon>Vibrio</taxon>
    </lineage>
</organism>